<reference evidence="1" key="1">
    <citation type="submission" date="2022-10" db="EMBL/GenBank/DDBJ databases">
        <title>The complete genomes of actinobacterial strains from the NBC collection.</title>
        <authorList>
            <person name="Joergensen T.S."/>
            <person name="Alvarez Arevalo M."/>
            <person name="Sterndorff E.B."/>
            <person name="Faurdal D."/>
            <person name="Vuksanovic O."/>
            <person name="Mourched A.-S."/>
            <person name="Charusanti P."/>
            <person name="Shaw S."/>
            <person name="Blin K."/>
            <person name="Weber T."/>
        </authorList>
    </citation>
    <scope>NUCLEOTIDE SEQUENCE</scope>
    <source>
        <strain evidence="1">NBC_01393</strain>
    </source>
</reference>
<accession>A0AAU3I9Z2</accession>
<protein>
    <submittedName>
        <fullName evidence="1">Uncharacterized protein</fullName>
    </submittedName>
</protein>
<dbReference type="AlphaFoldDB" id="A0AAU3I9Z2"/>
<organism evidence="1">
    <name type="scientific">Streptomyces sp. NBC_01393</name>
    <dbReference type="NCBI Taxonomy" id="2903851"/>
    <lineage>
        <taxon>Bacteria</taxon>
        <taxon>Bacillati</taxon>
        <taxon>Actinomycetota</taxon>
        <taxon>Actinomycetes</taxon>
        <taxon>Kitasatosporales</taxon>
        <taxon>Streptomycetaceae</taxon>
        <taxon>Streptomyces</taxon>
    </lineage>
</organism>
<sequence length="44" mass="5156">MREDPLDVLLREGLEDVIRPPEELEDWDLTPVRLALRGAVADRW</sequence>
<dbReference type="EMBL" id="CP109546">
    <property type="protein sequence ID" value="WTZ13198.1"/>
    <property type="molecule type" value="Genomic_DNA"/>
</dbReference>
<proteinExistence type="predicted"/>
<gene>
    <name evidence="1" type="ORF">OG699_37700</name>
</gene>
<evidence type="ECO:0000313" key="1">
    <source>
        <dbReference type="EMBL" id="WTZ13198.1"/>
    </source>
</evidence>
<name>A0AAU3I9Z2_9ACTN</name>